<organism evidence="1 2">
    <name type="scientific">Durusdinium trenchii</name>
    <dbReference type="NCBI Taxonomy" id="1381693"/>
    <lineage>
        <taxon>Eukaryota</taxon>
        <taxon>Sar</taxon>
        <taxon>Alveolata</taxon>
        <taxon>Dinophyceae</taxon>
        <taxon>Suessiales</taxon>
        <taxon>Symbiodiniaceae</taxon>
        <taxon>Durusdinium</taxon>
    </lineage>
</organism>
<sequence>MSMLLSGAAPQKGQDVHLLVTGKDSDGHFASTPLQIHVTDTSDWADWDNSFGICLVLRSVCFFSGSCPRVDDYCVTV</sequence>
<accession>A0ABP0PCP3</accession>
<dbReference type="EMBL" id="CAXAMN010022918">
    <property type="protein sequence ID" value="CAK9073810.1"/>
    <property type="molecule type" value="Genomic_DNA"/>
</dbReference>
<dbReference type="Proteomes" id="UP001642484">
    <property type="component" value="Unassembled WGS sequence"/>
</dbReference>
<proteinExistence type="predicted"/>
<evidence type="ECO:0000313" key="2">
    <source>
        <dbReference type="Proteomes" id="UP001642484"/>
    </source>
</evidence>
<evidence type="ECO:0000313" key="1">
    <source>
        <dbReference type="EMBL" id="CAK9073810.1"/>
    </source>
</evidence>
<protein>
    <submittedName>
        <fullName evidence="1">Uncharacterized protein</fullName>
    </submittedName>
</protein>
<comment type="caution">
    <text evidence="1">The sequence shown here is derived from an EMBL/GenBank/DDBJ whole genome shotgun (WGS) entry which is preliminary data.</text>
</comment>
<gene>
    <name evidence="1" type="ORF">CCMP2556_LOCUS36369</name>
</gene>
<reference evidence="1 2" key="1">
    <citation type="submission" date="2024-02" db="EMBL/GenBank/DDBJ databases">
        <authorList>
            <person name="Chen Y."/>
            <person name="Shah S."/>
            <person name="Dougan E. K."/>
            <person name="Thang M."/>
            <person name="Chan C."/>
        </authorList>
    </citation>
    <scope>NUCLEOTIDE SEQUENCE [LARGE SCALE GENOMIC DNA]</scope>
</reference>
<name>A0ABP0PCP3_9DINO</name>
<keyword evidence="2" id="KW-1185">Reference proteome</keyword>